<feature type="region of interest" description="Disordered" evidence="1">
    <location>
        <begin position="274"/>
        <end position="387"/>
    </location>
</feature>
<feature type="compositionally biased region" description="Basic residues" evidence="1">
    <location>
        <begin position="347"/>
        <end position="367"/>
    </location>
</feature>
<proteinExistence type="predicted"/>
<comment type="caution">
    <text evidence="2">The sequence shown here is derived from an EMBL/GenBank/DDBJ whole genome shotgun (WGS) entry which is preliminary data.</text>
</comment>
<reference evidence="2 3" key="1">
    <citation type="submission" date="2024-01" db="EMBL/GenBank/DDBJ databases">
        <authorList>
            <person name="Allen C."/>
            <person name="Tagirdzhanova G."/>
        </authorList>
    </citation>
    <scope>NUCLEOTIDE SEQUENCE [LARGE SCALE GENOMIC DNA]</scope>
</reference>
<dbReference type="InterPro" id="IPR018555">
    <property type="entry name" value="C630.06c-like"/>
</dbReference>
<feature type="compositionally biased region" description="Low complexity" evidence="1">
    <location>
        <begin position="378"/>
        <end position="387"/>
    </location>
</feature>
<feature type="compositionally biased region" description="Acidic residues" evidence="1">
    <location>
        <begin position="90"/>
        <end position="105"/>
    </location>
</feature>
<accession>A0ABP0APH3</accession>
<feature type="compositionally biased region" description="Basic and acidic residues" evidence="1">
    <location>
        <begin position="80"/>
        <end position="89"/>
    </location>
</feature>
<protein>
    <submittedName>
        <fullName evidence="2">Uncharacterized protein</fullName>
    </submittedName>
</protein>
<evidence type="ECO:0000313" key="3">
    <source>
        <dbReference type="Proteomes" id="UP001642405"/>
    </source>
</evidence>
<dbReference type="Pfam" id="PF09428">
    <property type="entry name" value="DUF2011"/>
    <property type="match status" value="1"/>
</dbReference>
<evidence type="ECO:0000313" key="2">
    <source>
        <dbReference type="EMBL" id="CAK7209170.1"/>
    </source>
</evidence>
<keyword evidence="3" id="KW-1185">Reference proteome</keyword>
<feature type="region of interest" description="Disordered" evidence="1">
    <location>
        <begin position="1"/>
        <end position="122"/>
    </location>
</feature>
<evidence type="ECO:0000256" key="1">
    <source>
        <dbReference type="SAM" id="MobiDB-lite"/>
    </source>
</evidence>
<feature type="compositionally biased region" description="Basic and acidic residues" evidence="1">
    <location>
        <begin position="326"/>
        <end position="346"/>
    </location>
</feature>
<feature type="compositionally biased region" description="Basic and acidic residues" evidence="1">
    <location>
        <begin position="12"/>
        <end position="29"/>
    </location>
</feature>
<gene>
    <name evidence="2" type="ORF">SCUCBS95973_000360</name>
</gene>
<feature type="compositionally biased region" description="Basic residues" evidence="1">
    <location>
        <begin position="307"/>
        <end position="325"/>
    </location>
</feature>
<dbReference type="Proteomes" id="UP001642405">
    <property type="component" value="Unassembled WGS sequence"/>
</dbReference>
<name>A0ABP0APH3_9PEZI</name>
<feature type="compositionally biased region" description="Low complexity" evidence="1">
    <location>
        <begin position="69"/>
        <end position="79"/>
    </location>
</feature>
<dbReference type="EMBL" id="CAWUHB010000001">
    <property type="protein sequence ID" value="CAK7209170.1"/>
    <property type="molecule type" value="Genomic_DNA"/>
</dbReference>
<sequence>MPSDIMNHARAVRREDLFRDAESPDEGHHARNGGQEDEEEAAARAALDAYMKDTLGLQLGFAPPPPQSAAPKPAKANAKGKAEKTKIDSDEAMDSTDDDDDDDEEARQSKKPTTEKAGGATEFAFRMFSGSGKAAAATKDANASEHAGTATSAALTPIVLLDDGDGTEAPGPGGIVNPPRPLSFYLAGEPTAEARAQYAQSTLTGEDVIKAANTRAWGWEVPWRVRTVLRAESKAAMRALLANALPPQDAAALPTNLRHALASATNAIPAWALSSSSSSSQSPEPPTPLPLIRQPLPAPLQSDEATKKHRRPGKLRRIKLRKRVQAKRDKEARAAAQKQSKEEHLLEKKKRLNRNKKLRRREKKRQTKGAEDGEGGDDASANDSGDE</sequence>
<organism evidence="2 3">
    <name type="scientific">Sporothrix curviconia</name>
    <dbReference type="NCBI Taxonomy" id="1260050"/>
    <lineage>
        <taxon>Eukaryota</taxon>
        <taxon>Fungi</taxon>
        <taxon>Dikarya</taxon>
        <taxon>Ascomycota</taxon>
        <taxon>Pezizomycotina</taxon>
        <taxon>Sordariomycetes</taxon>
        <taxon>Sordariomycetidae</taxon>
        <taxon>Ophiostomatales</taxon>
        <taxon>Ophiostomataceae</taxon>
        <taxon>Sporothrix</taxon>
    </lineage>
</organism>